<dbReference type="Proteomes" id="UP000502377">
    <property type="component" value="Chromosome"/>
</dbReference>
<dbReference type="InterPro" id="IPR027471">
    <property type="entry name" value="YbeD-like_sf"/>
</dbReference>
<dbReference type="KEGG" id="crx:CRECT_2365"/>
<dbReference type="SUPFAM" id="SSF117991">
    <property type="entry name" value="YbeD/HP0495-like"/>
    <property type="match status" value="1"/>
</dbReference>
<protein>
    <submittedName>
        <fullName evidence="1">Putative DUF493 domain protein</fullName>
    </submittedName>
</protein>
<name>A0A6G5QQR5_CAMRE</name>
<dbReference type="Pfam" id="PF04359">
    <property type="entry name" value="DUF493"/>
    <property type="match status" value="1"/>
</dbReference>
<reference evidence="1 2" key="1">
    <citation type="submission" date="2016-07" db="EMBL/GenBank/DDBJ databases">
        <title>Comparative genomics of the Campylobacter concisus group.</title>
        <authorList>
            <person name="Miller W.G."/>
            <person name="Yee E."/>
            <person name="Chapman M.H."/>
            <person name="Huynh S."/>
            <person name="Bono J.L."/>
            <person name="On S.L.W."/>
            <person name="StLeger J."/>
            <person name="Foster G."/>
            <person name="Parker C.T."/>
        </authorList>
    </citation>
    <scope>NUCLEOTIDE SEQUENCE [LARGE SCALE GENOMIC DNA]</scope>
    <source>
        <strain evidence="1 2">ATCC 33238</strain>
    </source>
</reference>
<organism evidence="1 2">
    <name type="scientific">Campylobacter rectus</name>
    <name type="common">Wolinella recta</name>
    <dbReference type="NCBI Taxonomy" id="203"/>
    <lineage>
        <taxon>Bacteria</taxon>
        <taxon>Pseudomonadati</taxon>
        <taxon>Campylobacterota</taxon>
        <taxon>Epsilonproteobacteria</taxon>
        <taxon>Campylobacterales</taxon>
        <taxon>Campylobacteraceae</taxon>
        <taxon>Campylobacter</taxon>
    </lineage>
</organism>
<dbReference type="Gene3D" id="3.30.70.260">
    <property type="match status" value="1"/>
</dbReference>
<evidence type="ECO:0000313" key="2">
    <source>
        <dbReference type="Proteomes" id="UP000502377"/>
    </source>
</evidence>
<accession>A0A6G5QQR5</accession>
<sequence>MATTCDLNKEPEISYPNFWEYKIILLQSKNAEAIARGIVGERQHKITPSKSSKEGKYKSYNLSVLVNSNQERLEIFSALRRVCKYVL</sequence>
<proteinExistence type="predicted"/>
<dbReference type="InterPro" id="IPR007454">
    <property type="entry name" value="UPF0250_YbeD-like"/>
</dbReference>
<dbReference type="AlphaFoldDB" id="A0A6G5QQR5"/>
<dbReference type="RefSeq" id="WP_002944182.1">
    <property type="nucleotide sequence ID" value="NZ_CP012543.1"/>
</dbReference>
<gene>
    <name evidence="1" type="ORF">CRECT_2365</name>
</gene>
<evidence type="ECO:0000313" key="1">
    <source>
        <dbReference type="EMBL" id="QCD47947.1"/>
    </source>
</evidence>
<dbReference type="EMBL" id="CP012543">
    <property type="protein sequence ID" value="QCD47947.1"/>
    <property type="molecule type" value="Genomic_DNA"/>
</dbReference>